<dbReference type="SMART" id="SM00869">
    <property type="entry name" value="Autotransporter"/>
    <property type="match status" value="1"/>
</dbReference>
<proteinExistence type="predicted"/>
<name>A0ABW2I689_9BURK</name>
<sequence>MNKAYRIVWSKARSAFIVTHEKSSSRGRAATTCAATLIGAAALLLSAGQVSAAGLCASGPTVINSATSGDNCVLGSGASVEVGASGSILSTGVSAIYTSSAINSITNHGSISSDTNIGISIDYGSVAGDIRNTGILASVANGSNYSNGALYANGATISGSLINDGGLIANTLTLRASSVDSIKNINGGSIEVFGQQIAGINLDRTTVANGILNDVGSTISTSGYTGINIYGGSIQAGGIVNNGDIFQGGITLYSNATVAGGISNTGRIEDIATVAIGVSDGSVLSGGIHNTGSILSLGIGVLIDYQGEVRGGLNNETTLSARDRGIFLDQGGILGGGVDNRGTITGTNSYGIQLAAGSTIADGIRNSGTIEGQRAGVLLESTSTLTADEDGVALQNSGTIRANARYTSENSGLHLRTGASITGDIVNTASGTIDGNYGINVTGASQIDGKIVNSGTISGNAYSVYVSDNSTLNGLSVHGAAGRYVGDIYAKNTDFTVAAGATFTNESAIDVQGFKVESGAVLHLEHGYSSAGMPMYGIAVGSNGFVNAGTVLVDDGVDATIQGTYTQAATGVLDVGNYAWLSLDGNASNSGTINLRADTRLLATSLSNNSGGTIYMENQAEIVTTNGFNNSGVLSLGSGVNGVVRGDYTQSNTGVLRLGVSDNTTYAKLDVQGTVNLGHNAKIEVDVSPRDYRFSVDRLQNILTATTLNSDGTFAVTDNSTLFDFGAIKDGNAVHLTLTKSGSTTVLASVRDANNTPALGAASVLDQVIAANPGGAIGSHFVGLTSKQAVSDAVSQTLPLLNGGSMAAATGSISSINRVVQARIESNRGLSSGDEMLGDKYVWFKPFGSWARQDDHDGQSGFKANSTGFVAGADMAANERSRLGVGFAYAKAKVDGNSVIAPQHMDVDVFQLLGYGSYTLDENTEINFQADVGQNSNKGSRRIAFTGSTANADYKSLTAHAGVGIGRILPLNANTSFTPSVRADYTWIKDQSYQESGAGALNLNVNGRSANELLLAVDGKLTHKLNEKTTFVANLGAAYTAVKGNTSIIAAFAGAPQAAFATYGMEQRPWTVRGGFGLVRKTASGTEIALRYDAEARNDFVNQTASVKARWAF</sequence>
<comment type="caution">
    <text evidence="2">The sequence shown here is derived from an EMBL/GenBank/DDBJ whole genome shotgun (WGS) entry which is preliminary data.</text>
</comment>
<reference evidence="3" key="1">
    <citation type="journal article" date="2019" name="Int. J. Syst. Evol. Microbiol.">
        <title>The Global Catalogue of Microorganisms (GCM) 10K type strain sequencing project: providing services to taxonomists for standard genome sequencing and annotation.</title>
        <authorList>
            <consortium name="The Broad Institute Genomics Platform"/>
            <consortium name="The Broad Institute Genome Sequencing Center for Infectious Disease"/>
            <person name="Wu L."/>
            <person name="Ma J."/>
        </authorList>
    </citation>
    <scope>NUCLEOTIDE SEQUENCE [LARGE SCALE GENOMIC DNA]</scope>
    <source>
        <strain evidence="3">KACC 12508</strain>
    </source>
</reference>
<protein>
    <submittedName>
        <fullName evidence="2">Autotransporter domain-containing protein</fullName>
    </submittedName>
</protein>
<dbReference type="NCBIfam" id="TIGR01414">
    <property type="entry name" value="autotrans_barl"/>
    <property type="match status" value="1"/>
</dbReference>
<dbReference type="InterPro" id="IPR005546">
    <property type="entry name" value="Autotransporte_beta"/>
</dbReference>
<evidence type="ECO:0000259" key="1">
    <source>
        <dbReference type="PROSITE" id="PS51208"/>
    </source>
</evidence>
<evidence type="ECO:0000313" key="3">
    <source>
        <dbReference type="Proteomes" id="UP001596542"/>
    </source>
</evidence>
<dbReference type="RefSeq" id="WP_382269725.1">
    <property type="nucleotide sequence ID" value="NZ_JBHTBU010000001.1"/>
</dbReference>
<dbReference type="Proteomes" id="UP001596542">
    <property type="component" value="Unassembled WGS sequence"/>
</dbReference>
<dbReference type="Pfam" id="PF03797">
    <property type="entry name" value="Autotransporter"/>
    <property type="match status" value="1"/>
</dbReference>
<dbReference type="EMBL" id="JBHTBU010000001">
    <property type="protein sequence ID" value="MFC7286517.1"/>
    <property type="molecule type" value="Genomic_DNA"/>
</dbReference>
<gene>
    <name evidence="2" type="ORF">ACFQPC_00575</name>
</gene>
<organism evidence="2 3">
    <name type="scientific">Herminiimonas glaciei</name>
    <dbReference type="NCBI Taxonomy" id="523788"/>
    <lineage>
        <taxon>Bacteria</taxon>
        <taxon>Pseudomonadati</taxon>
        <taxon>Pseudomonadota</taxon>
        <taxon>Betaproteobacteria</taxon>
        <taxon>Burkholderiales</taxon>
        <taxon>Oxalobacteraceae</taxon>
        <taxon>Herminiimonas</taxon>
    </lineage>
</organism>
<dbReference type="SUPFAM" id="SSF103515">
    <property type="entry name" value="Autotransporter"/>
    <property type="match status" value="1"/>
</dbReference>
<evidence type="ECO:0000313" key="2">
    <source>
        <dbReference type="EMBL" id="MFC7286517.1"/>
    </source>
</evidence>
<dbReference type="Pfam" id="PF13018">
    <property type="entry name" value="ESPR"/>
    <property type="match status" value="1"/>
</dbReference>
<dbReference type="PROSITE" id="PS51208">
    <property type="entry name" value="AUTOTRANSPORTER"/>
    <property type="match status" value="1"/>
</dbReference>
<keyword evidence="3" id="KW-1185">Reference proteome</keyword>
<accession>A0ABW2I689</accession>
<dbReference type="InterPro" id="IPR024973">
    <property type="entry name" value="ESPR"/>
</dbReference>
<dbReference type="Gene3D" id="2.40.128.130">
    <property type="entry name" value="Autotransporter beta-domain"/>
    <property type="match status" value="1"/>
</dbReference>
<feature type="domain" description="Autotransporter" evidence="1">
    <location>
        <begin position="835"/>
        <end position="1113"/>
    </location>
</feature>
<dbReference type="InterPro" id="IPR006315">
    <property type="entry name" value="OM_autotransptr_brl_dom"/>
</dbReference>
<dbReference type="InterPro" id="IPR036709">
    <property type="entry name" value="Autotransporte_beta_dom_sf"/>
</dbReference>